<reference evidence="5" key="1">
    <citation type="journal article" date="2024" name="Int. J. Syst. Evol. Microbiol.">
        <title>Brooklawnia propionicigenes sp. nov., a facultatively anaerobic, propionate-producing bacterium isolated from a methanogenic reactor treating waste from cattle farms.</title>
        <authorList>
            <person name="Akita Y."/>
            <person name="Ueki A."/>
            <person name="Tonouchi A."/>
            <person name="Sugawara Y."/>
            <person name="Honma S."/>
            <person name="Kaku N."/>
            <person name="Ueki K."/>
        </authorList>
    </citation>
    <scope>NUCLEOTIDE SEQUENCE</scope>
    <source>
        <strain evidence="5">SH051</strain>
    </source>
</reference>
<feature type="domain" description="Transcriptional regulator LacI/GalR-like sensor" evidence="4">
    <location>
        <begin position="148"/>
        <end position="306"/>
    </location>
</feature>
<dbReference type="InterPro" id="IPR028082">
    <property type="entry name" value="Peripla_BP_I"/>
</dbReference>
<dbReference type="GO" id="GO:0000976">
    <property type="term" value="F:transcription cis-regulatory region binding"/>
    <property type="evidence" value="ECO:0007669"/>
    <property type="project" value="TreeGrafter"/>
</dbReference>
<dbReference type="AlphaFoldDB" id="A0AAN0K626"/>
<dbReference type="CDD" id="cd06267">
    <property type="entry name" value="PBP1_LacI_sugar_binding-like"/>
    <property type="match status" value="1"/>
</dbReference>
<keyword evidence="6" id="KW-1185">Reference proteome</keyword>
<dbReference type="KEGG" id="broo:brsh051_05960"/>
<protein>
    <submittedName>
        <fullName evidence="5">LacI family DNA-binding transcriptional regulator</fullName>
    </submittedName>
</protein>
<organism evidence="5 6">
    <name type="scientific">Brooklawnia propionicigenes</name>
    <dbReference type="NCBI Taxonomy" id="3041175"/>
    <lineage>
        <taxon>Bacteria</taxon>
        <taxon>Bacillati</taxon>
        <taxon>Actinomycetota</taxon>
        <taxon>Actinomycetes</taxon>
        <taxon>Propionibacteriales</taxon>
        <taxon>Propionibacteriaceae</taxon>
        <taxon>Brooklawnia</taxon>
    </lineage>
</organism>
<keyword evidence="1" id="KW-0805">Transcription regulation</keyword>
<dbReference type="PANTHER" id="PTHR30146">
    <property type="entry name" value="LACI-RELATED TRANSCRIPTIONAL REPRESSOR"/>
    <property type="match status" value="1"/>
</dbReference>
<dbReference type="InterPro" id="IPR046335">
    <property type="entry name" value="LacI/GalR-like_sensor"/>
</dbReference>
<dbReference type="Gene3D" id="3.40.50.2300">
    <property type="match status" value="2"/>
</dbReference>
<evidence type="ECO:0000259" key="4">
    <source>
        <dbReference type="Pfam" id="PF13377"/>
    </source>
</evidence>
<keyword evidence="2 5" id="KW-0238">DNA-binding</keyword>
<evidence type="ECO:0000256" key="3">
    <source>
        <dbReference type="ARBA" id="ARBA00023163"/>
    </source>
</evidence>
<evidence type="ECO:0000256" key="1">
    <source>
        <dbReference type="ARBA" id="ARBA00023015"/>
    </source>
</evidence>
<evidence type="ECO:0000313" key="6">
    <source>
        <dbReference type="Proteomes" id="UP001431656"/>
    </source>
</evidence>
<proteinExistence type="predicted"/>
<accession>A0AAN0K626</accession>
<dbReference type="SUPFAM" id="SSF53822">
    <property type="entry name" value="Periplasmic binding protein-like I"/>
    <property type="match status" value="1"/>
</dbReference>
<dbReference type="Proteomes" id="UP001431656">
    <property type="component" value="Chromosome"/>
</dbReference>
<evidence type="ECO:0000313" key="5">
    <source>
        <dbReference type="EMBL" id="BEH01315.1"/>
    </source>
</evidence>
<name>A0AAN0K626_9ACTN</name>
<evidence type="ECO:0000256" key="2">
    <source>
        <dbReference type="ARBA" id="ARBA00023125"/>
    </source>
</evidence>
<dbReference type="EMBL" id="AP028056">
    <property type="protein sequence ID" value="BEH01315.1"/>
    <property type="molecule type" value="Genomic_DNA"/>
</dbReference>
<dbReference type="GO" id="GO:0003700">
    <property type="term" value="F:DNA-binding transcription factor activity"/>
    <property type="evidence" value="ECO:0007669"/>
    <property type="project" value="TreeGrafter"/>
</dbReference>
<sequence>MSRAYTHPDKLSPATLSRVREAAQALDYEPVQVRRPYGIGTSHPTIAFIAPDIANPYFAAIAKAAQQRAHMRSFNMMVANTSEDIEQESELLNGLPPSVQGVISCSSRSTDSQILEMSARAPMVLINHSVPSVNSVRVDETDAMRQIVNHLTALGHRRIAYAGGSAASPSEVARSSALIQIDAEHDELEIMHLGNFAAFAHGGMAAADLVISSGATAVIAFNDLAAIGILSRLHQRGLRVPEDISVVGTDDVLISEATYPPLTTMAMPLERLGSAAVELLEKAISGQSIMREEVVLLASLVIRQSTGPAPSNHDASAS</sequence>
<dbReference type="Pfam" id="PF13377">
    <property type="entry name" value="Peripla_BP_3"/>
    <property type="match status" value="1"/>
</dbReference>
<gene>
    <name evidence="5" type="ORF">brsh051_05960</name>
</gene>
<dbReference type="PANTHER" id="PTHR30146:SF109">
    <property type="entry name" value="HTH-TYPE TRANSCRIPTIONAL REGULATOR GALS"/>
    <property type="match status" value="1"/>
</dbReference>
<keyword evidence="3" id="KW-0804">Transcription</keyword>